<comment type="similarity">
    <text evidence="3">Belongs to the aspartate-semialdehyde dehydrogenase family.</text>
</comment>
<dbReference type="GO" id="GO:0046983">
    <property type="term" value="F:protein dimerization activity"/>
    <property type="evidence" value="ECO:0007669"/>
    <property type="project" value="InterPro"/>
</dbReference>
<dbReference type="CDD" id="cd02315">
    <property type="entry name" value="ScASADH_like_N"/>
    <property type="match status" value="1"/>
</dbReference>
<dbReference type="GO" id="GO:0051287">
    <property type="term" value="F:NAD binding"/>
    <property type="evidence" value="ECO:0007669"/>
    <property type="project" value="InterPro"/>
</dbReference>
<evidence type="ECO:0000256" key="5">
    <source>
        <dbReference type="ARBA" id="ARBA00022605"/>
    </source>
</evidence>
<protein>
    <recommendedName>
        <fullName evidence="4">aspartate-semialdehyde dehydrogenase</fullName>
        <ecNumber evidence="4">1.2.1.11</ecNumber>
    </recommendedName>
</protein>
<keyword evidence="13" id="KW-1185">Reference proteome</keyword>
<dbReference type="GO" id="GO:0009088">
    <property type="term" value="P:threonine biosynthetic process"/>
    <property type="evidence" value="ECO:0007669"/>
    <property type="project" value="UniProtKB-KW"/>
</dbReference>
<dbReference type="InterPro" id="IPR051823">
    <property type="entry name" value="ASADH-related"/>
</dbReference>
<evidence type="ECO:0000256" key="8">
    <source>
        <dbReference type="ARBA" id="ARBA00023002"/>
    </source>
</evidence>
<dbReference type="EC" id="1.2.1.11" evidence="4"/>
<dbReference type="InterPro" id="IPR000534">
    <property type="entry name" value="Semialdehyde_DH_NAD-bd"/>
</dbReference>
<evidence type="ECO:0000256" key="9">
    <source>
        <dbReference type="ARBA" id="ARBA00023167"/>
    </source>
</evidence>
<dbReference type="GO" id="GO:0009086">
    <property type="term" value="P:methionine biosynthetic process"/>
    <property type="evidence" value="ECO:0007669"/>
    <property type="project" value="UniProtKB-KW"/>
</dbReference>
<organism evidence="12 13">
    <name type="scientific">Lyophyllum shimeji</name>
    <name type="common">Hon-shimeji</name>
    <name type="synonym">Tricholoma shimeji</name>
    <dbReference type="NCBI Taxonomy" id="47721"/>
    <lineage>
        <taxon>Eukaryota</taxon>
        <taxon>Fungi</taxon>
        <taxon>Dikarya</taxon>
        <taxon>Basidiomycota</taxon>
        <taxon>Agaricomycotina</taxon>
        <taxon>Agaricomycetes</taxon>
        <taxon>Agaricomycetidae</taxon>
        <taxon>Agaricales</taxon>
        <taxon>Tricholomatineae</taxon>
        <taxon>Lyophyllaceae</taxon>
        <taxon>Lyophyllum</taxon>
    </lineage>
</organism>
<dbReference type="Pfam" id="PF01118">
    <property type="entry name" value="Semialdhyde_dh"/>
    <property type="match status" value="1"/>
</dbReference>
<dbReference type="Proteomes" id="UP001063166">
    <property type="component" value="Unassembled WGS sequence"/>
</dbReference>
<evidence type="ECO:0000313" key="12">
    <source>
        <dbReference type="EMBL" id="GLB34265.1"/>
    </source>
</evidence>
<evidence type="ECO:0000259" key="10">
    <source>
        <dbReference type="Pfam" id="PF01118"/>
    </source>
</evidence>
<feature type="domain" description="Semialdehyde dehydrogenase dimerisation" evidence="11">
    <location>
        <begin position="200"/>
        <end position="381"/>
    </location>
</feature>
<dbReference type="Gene3D" id="3.30.360.10">
    <property type="entry name" value="Dihydrodipicolinate Reductase, domain 2"/>
    <property type="match status" value="1"/>
</dbReference>
<gene>
    <name evidence="12" type="primary">HOM2</name>
    <name evidence="12" type="ORF">LshimejAT787_0111490</name>
</gene>
<name>A0A9P3PDZ3_LYOSH</name>
<dbReference type="InterPro" id="IPR036291">
    <property type="entry name" value="NAD(P)-bd_dom_sf"/>
</dbReference>
<dbReference type="EMBL" id="BRPK01000001">
    <property type="protein sequence ID" value="GLB34265.1"/>
    <property type="molecule type" value="Genomic_DNA"/>
</dbReference>
<dbReference type="NCBIfam" id="NF006416">
    <property type="entry name" value="PRK08664.1"/>
    <property type="match status" value="1"/>
</dbReference>
<feature type="domain" description="Semialdehyde dehydrogenase NAD-binding" evidence="10">
    <location>
        <begin position="96"/>
        <end position="167"/>
    </location>
</feature>
<dbReference type="GO" id="GO:0050661">
    <property type="term" value="F:NADP binding"/>
    <property type="evidence" value="ECO:0007669"/>
    <property type="project" value="InterPro"/>
</dbReference>
<accession>A0A9P3PDZ3</accession>
<dbReference type="Gene3D" id="3.40.50.720">
    <property type="entry name" value="NAD(P)-binding Rossmann-like Domain"/>
    <property type="match status" value="1"/>
</dbReference>
<comment type="caution">
    <text evidence="12">The sequence shown here is derived from an EMBL/GenBank/DDBJ whole genome shotgun (WGS) entry which is preliminary data.</text>
</comment>
<evidence type="ECO:0000313" key="13">
    <source>
        <dbReference type="Proteomes" id="UP001063166"/>
    </source>
</evidence>
<dbReference type="PROSITE" id="PS01103">
    <property type="entry name" value="ASD"/>
    <property type="match status" value="1"/>
</dbReference>
<keyword evidence="8" id="KW-0560">Oxidoreductase</keyword>
<evidence type="ECO:0000256" key="7">
    <source>
        <dbReference type="ARBA" id="ARBA00022857"/>
    </source>
</evidence>
<proteinExistence type="inferred from homology"/>
<dbReference type="CDD" id="cd18130">
    <property type="entry name" value="ASADH_C_arch_fung_like"/>
    <property type="match status" value="1"/>
</dbReference>
<dbReference type="SUPFAM" id="SSF51735">
    <property type="entry name" value="NAD(P)-binding Rossmann-fold domains"/>
    <property type="match status" value="1"/>
</dbReference>
<reference evidence="12" key="1">
    <citation type="submission" date="2022-07" db="EMBL/GenBank/DDBJ databases">
        <title>The genome of Lyophyllum shimeji provides insight into the initial evolution of ectomycorrhizal fungal genome.</title>
        <authorList>
            <person name="Kobayashi Y."/>
            <person name="Shibata T."/>
            <person name="Hirakawa H."/>
            <person name="Shigenobu S."/>
            <person name="Nishiyama T."/>
            <person name="Yamada A."/>
            <person name="Hasebe M."/>
            <person name="Kawaguchi M."/>
        </authorList>
    </citation>
    <scope>NUCLEOTIDE SEQUENCE</scope>
    <source>
        <strain evidence="12">AT787</strain>
    </source>
</reference>
<keyword evidence="9" id="KW-0486">Methionine biosynthesis</keyword>
<sequence>MVSIARTAVLSSARPKALRFPRPNADLIEITCAQLYLSRRKTDLKLFLAQSSARQVPSPHHARRRLDQGRCLGGYRNGRPALHHPPGGPSMTTRLPAVAKDIVVQECKPEFFADCAIVFSGLDADVAGEIEAAFRAADLAVFSNAKNYRRDPLVPLIVPYVNSSHLAIVPQQQAAHSPPLKKGFIVTNANCSTTGCVIPLSALEKAFGPIDTLLITTMQAISGAGYPGVPGLDILDNVVPHIGGEEEKMEWEMLKILGGIVKQDDGSRAFDMHARTPLRVSASCNRVPVIDGHTACVSIRFARRPPPSPQQVREALASFTCDAQTLGCPSAPRHIISVHEEADRPQPRLDRYHQDGAGVSVGRIRQCPVLDIKFVVLSNNVSIGAATSSIINAELAVLKGIYDEHESLRKASSEYLAIHRGRYGPAGRSRTLYIQMIQWSRVTLDS</sequence>
<dbReference type="PANTHER" id="PTHR46718:SF1">
    <property type="entry name" value="ASPARTATE-SEMIALDEHYDE DEHYDROGENASE"/>
    <property type="match status" value="1"/>
</dbReference>
<evidence type="ECO:0000256" key="1">
    <source>
        <dbReference type="ARBA" id="ARBA00005021"/>
    </source>
</evidence>
<keyword evidence="5" id="KW-0028">Amino-acid biosynthesis</keyword>
<dbReference type="SUPFAM" id="SSF55347">
    <property type="entry name" value="Glyceraldehyde-3-phosphate dehydrogenase-like, C-terminal domain"/>
    <property type="match status" value="1"/>
</dbReference>
<evidence type="ECO:0000256" key="6">
    <source>
        <dbReference type="ARBA" id="ARBA00022697"/>
    </source>
</evidence>
<dbReference type="PANTHER" id="PTHR46718">
    <property type="entry name" value="ASPARTATE-SEMIALDEHYDE DEHYDROGENASE"/>
    <property type="match status" value="1"/>
</dbReference>
<keyword evidence="6" id="KW-0791">Threonine biosynthesis</keyword>
<evidence type="ECO:0000256" key="4">
    <source>
        <dbReference type="ARBA" id="ARBA00013120"/>
    </source>
</evidence>
<dbReference type="InterPro" id="IPR012280">
    <property type="entry name" value="Semialdhyde_DH_dimer_dom"/>
</dbReference>
<evidence type="ECO:0000256" key="3">
    <source>
        <dbReference type="ARBA" id="ARBA00010584"/>
    </source>
</evidence>
<comment type="pathway">
    <text evidence="2">Amino-acid biosynthesis; L-threonine biosynthesis; L-threonine from L-aspartate: step 2/5.</text>
</comment>
<keyword evidence="7" id="KW-0521">NADP</keyword>
<dbReference type="AlphaFoldDB" id="A0A9P3PDZ3"/>
<dbReference type="FunFam" id="3.30.360.10:FF:000016">
    <property type="entry name" value="Probable aspartate-semialdehyde dehydrogenase"/>
    <property type="match status" value="1"/>
</dbReference>
<dbReference type="OrthoDB" id="1894490at2759"/>
<dbReference type="Pfam" id="PF02774">
    <property type="entry name" value="Semialdhyde_dhC"/>
    <property type="match status" value="1"/>
</dbReference>
<comment type="pathway">
    <text evidence="1">Amino-acid biosynthesis; L-methionine biosynthesis via de novo pathway; L-homoserine from L-aspartate: step 2/3.</text>
</comment>
<evidence type="ECO:0000259" key="11">
    <source>
        <dbReference type="Pfam" id="PF02774"/>
    </source>
</evidence>
<dbReference type="GO" id="GO:0004073">
    <property type="term" value="F:aspartate-semialdehyde dehydrogenase activity"/>
    <property type="evidence" value="ECO:0007669"/>
    <property type="project" value="UniProtKB-EC"/>
</dbReference>
<evidence type="ECO:0000256" key="2">
    <source>
        <dbReference type="ARBA" id="ARBA00005097"/>
    </source>
</evidence>
<dbReference type="InterPro" id="IPR000319">
    <property type="entry name" value="Asp-semialdehyde_DH_CS"/>
</dbReference>